<evidence type="ECO:0000313" key="3">
    <source>
        <dbReference type="Proteomes" id="UP001239782"/>
    </source>
</evidence>
<dbReference type="KEGG" id="plei:Q9312_02750"/>
<proteinExistence type="predicted"/>
<sequence>MKSTIILLGLLTSAFGYTSEIKDLQNTFEKSLFLEPVVNKCSKKFKGEYRSTYSGWINKNVMQIVEGLEQLKKSSGGELTEGLIMAQYAEKITKLNEELSKLSDEELKARCDAAMETMSS</sequence>
<name>A0AA51RUS3_9GAMM</name>
<protein>
    <submittedName>
        <fullName evidence="2">Uncharacterized protein</fullName>
    </submittedName>
</protein>
<keyword evidence="3" id="KW-1185">Reference proteome</keyword>
<evidence type="ECO:0000256" key="1">
    <source>
        <dbReference type="SAM" id="Coils"/>
    </source>
</evidence>
<dbReference type="RefSeq" id="WP_309203012.1">
    <property type="nucleotide sequence ID" value="NZ_CP133548.1"/>
</dbReference>
<dbReference type="AlphaFoldDB" id="A0AA51RUS3"/>
<keyword evidence="1" id="KW-0175">Coiled coil</keyword>
<feature type="coiled-coil region" evidence="1">
    <location>
        <begin position="85"/>
        <end position="112"/>
    </location>
</feature>
<dbReference type="Proteomes" id="UP001239782">
    <property type="component" value="Chromosome"/>
</dbReference>
<evidence type="ECO:0000313" key="2">
    <source>
        <dbReference type="EMBL" id="WMS87854.1"/>
    </source>
</evidence>
<organism evidence="2 3">
    <name type="scientific">Pleionea litopenaei</name>
    <dbReference type="NCBI Taxonomy" id="3070815"/>
    <lineage>
        <taxon>Bacteria</taxon>
        <taxon>Pseudomonadati</taxon>
        <taxon>Pseudomonadota</taxon>
        <taxon>Gammaproteobacteria</taxon>
        <taxon>Oceanospirillales</taxon>
        <taxon>Pleioneaceae</taxon>
        <taxon>Pleionea</taxon>
    </lineage>
</organism>
<reference evidence="2 3" key="1">
    <citation type="submission" date="2023-08" db="EMBL/GenBank/DDBJ databases">
        <title>Pleionea litopenaei sp. nov., isolated from stomach of juvenile Litopenaeus vannamei.</title>
        <authorList>
            <person name="Rho A.M."/>
            <person name="Hwang C.Y."/>
        </authorList>
    </citation>
    <scope>NUCLEOTIDE SEQUENCE [LARGE SCALE GENOMIC DNA]</scope>
    <source>
        <strain evidence="2 3">HL-JVS1</strain>
    </source>
</reference>
<accession>A0AA51RUS3</accession>
<gene>
    <name evidence="2" type="ORF">Q9312_02750</name>
</gene>
<dbReference type="EMBL" id="CP133548">
    <property type="protein sequence ID" value="WMS87854.1"/>
    <property type="molecule type" value="Genomic_DNA"/>
</dbReference>